<evidence type="ECO:0000313" key="2">
    <source>
        <dbReference type="Proteomes" id="UP000828048"/>
    </source>
</evidence>
<reference evidence="1 2" key="1">
    <citation type="journal article" date="2021" name="Hortic Res">
        <title>High-quality reference genome and annotation aids understanding of berry development for evergreen blueberry (Vaccinium darrowii).</title>
        <authorList>
            <person name="Yu J."/>
            <person name="Hulse-Kemp A.M."/>
            <person name="Babiker E."/>
            <person name="Staton M."/>
        </authorList>
    </citation>
    <scope>NUCLEOTIDE SEQUENCE [LARGE SCALE GENOMIC DNA]</scope>
    <source>
        <strain evidence="2">cv. NJ 8807/NJ 8810</strain>
        <tissue evidence="1">Young leaf</tissue>
    </source>
</reference>
<sequence length="126" mass="13694">MNNPLVVTMVVGNNKNIRVLIDNGSSTDILFVAAFHQMGNPMEKLQPVQSPLVGFSGEKVQPLGAIDLPVTMGTNLQQVVKLIWFLVVDCPSAYNVILGRTTLNSIKDITSTYNLVVKFPTKHGNG</sequence>
<name>A0ACB7ZPV4_9ERIC</name>
<gene>
    <name evidence="1" type="ORF">Vadar_029550</name>
</gene>
<proteinExistence type="predicted"/>
<organism evidence="1 2">
    <name type="scientific">Vaccinium darrowii</name>
    <dbReference type="NCBI Taxonomy" id="229202"/>
    <lineage>
        <taxon>Eukaryota</taxon>
        <taxon>Viridiplantae</taxon>
        <taxon>Streptophyta</taxon>
        <taxon>Embryophyta</taxon>
        <taxon>Tracheophyta</taxon>
        <taxon>Spermatophyta</taxon>
        <taxon>Magnoliopsida</taxon>
        <taxon>eudicotyledons</taxon>
        <taxon>Gunneridae</taxon>
        <taxon>Pentapetalae</taxon>
        <taxon>asterids</taxon>
        <taxon>Ericales</taxon>
        <taxon>Ericaceae</taxon>
        <taxon>Vaccinioideae</taxon>
        <taxon>Vaccinieae</taxon>
        <taxon>Vaccinium</taxon>
    </lineage>
</organism>
<protein>
    <submittedName>
        <fullName evidence="1">Uncharacterized protein</fullName>
    </submittedName>
</protein>
<comment type="caution">
    <text evidence="1">The sequence shown here is derived from an EMBL/GenBank/DDBJ whole genome shotgun (WGS) entry which is preliminary data.</text>
</comment>
<dbReference type="EMBL" id="CM037159">
    <property type="protein sequence ID" value="KAH7867155.1"/>
    <property type="molecule type" value="Genomic_DNA"/>
</dbReference>
<evidence type="ECO:0000313" key="1">
    <source>
        <dbReference type="EMBL" id="KAH7867155.1"/>
    </source>
</evidence>
<keyword evidence="2" id="KW-1185">Reference proteome</keyword>
<accession>A0ACB7ZPV4</accession>
<dbReference type="Proteomes" id="UP000828048">
    <property type="component" value="Chromosome 9"/>
</dbReference>